<organism evidence="1 2">
    <name type="scientific">Asticcacaulis endophyticus</name>
    <dbReference type="NCBI Taxonomy" id="1395890"/>
    <lineage>
        <taxon>Bacteria</taxon>
        <taxon>Pseudomonadati</taxon>
        <taxon>Pseudomonadota</taxon>
        <taxon>Alphaproteobacteria</taxon>
        <taxon>Caulobacterales</taxon>
        <taxon>Caulobacteraceae</taxon>
        <taxon>Asticcacaulis</taxon>
    </lineage>
</organism>
<proteinExistence type="predicted"/>
<keyword evidence="2" id="KW-1185">Reference proteome</keyword>
<dbReference type="EMBL" id="BMZB01000006">
    <property type="protein sequence ID" value="GGZ43177.1"/>
    <property type="molecule type" value="Genomic_DNA"/>
</dbReference>
<dbReference type="RefSeq" id="WP_189488562.1">
    <property type="nucleotide sequence ID" value="NZ_BMZB01000006.1"/>
</dbReference>
<dbReference type="Proteomes" id="UP000662572">
    <property type="component" value="Unassembled WGS sequence"/>
</dbReference>
<evidence type="ECO:0000313" key="1">
    <source>
        <dbReference type="EMBL" id="GGZ43177.1"/>
    </source>
</evidence>
<accession>A0A918QF09</accession>
<comment type="caution">
    <text evidence="1">The sequence shown here is derived from an EMBL/GenBank/DDBJ whole genome shotgun (WGS) entry which is preliminary data.</text>
</comment>
<sequence>MKTEYTFHIDAFTPETLPLDRLAQYMSALADLIGYKPNVHFERLEFGSACIVSSVEYQTAPKVEQRLNGLAAKDVKAAFSRLDDMLASDNAVGKLLNNEGAVVIPFPGRNRPKPLNFPIIKQDGSIDGQIVRIGGTDASAHVTLQDGKITYTGISLSRELARNLASQLYGQKIRLFGTGRWARLPDGAWKLESFSVDRHELLDDAPLTETLDQVRAISPELMEPQIYRDLMSLRNGDEEVH</sequence>
<evidence type="ECO:0000313" key="2">
    <source>
        <dbReference type="Proteomes" id="UP000662572"/>
    </source>
</evidence>
<protein>
    <submittedName>
        <fullName evidence="1">Uncharacterized protein</fullName>
    </submittedName>
</protein>
<gene>
    <name evidence="1" type="ORF">GCM10011273_32480</name>
</gene>
<dbReference type="AlphaFoldDB" id="A0A918QF09"/>
<reference evidence="1" key="2">
    <citation type="submission" date="2020-09" db="EMBL/GenBank/DDBJ databases">
        <authorList>
            <person name="Sun Q."/>
            <person name="Kim S."/>
        </authorList>
    </citation>
    <scope>NUCLEOTIDE SEQUENCE</scope>
    <source>
        <strain evidence="1">KCTC 32296</strain>
    </source>
</reference>
<reference evidence="1" key="1">
    <citation type="journal article" date="2014" name="Int. J. Syst. Evol. Microbiol.">
        <title>Complete genome sequence of Corynebacterium casei LMG S-19264T (=DSM 44701T), isolated from a smear-ripened cheese.</title>
        <authorList>
            <consortium name="US DOE Joint Genome Institute (JGI-PGF)"/>
            <person name="Walter F."/>
            <person name="Albersmeier A."/>
            <person name="Kalinowski J."/>
            <person name="Ruckert C."/>
        </authorList>
    </citation>
    <scope>NUCLEOTIDE SEQUENCE</scope>
    <source>
        <strain evidence="1">KCTC 32296</strain>
    </source>
</reference>
<name>A0A918QF09_9CAUL</name>